<dbReference type="GO" id="GO:0009825">
    <property type="term" value="P:multidimensional cell growth"/>
    <property type="evidence" value="ECO:0007669"/>
    <property type="project" value="TreeGrafter"/>
</dbReference>
<keyword evidence="7" id="KW-0449">Lipoprotein</keyword>
<dbReference type="EMBL" id="CAMAPF010000216">
    <property type="protein sequence ID" value="CAH9114010.1"/>
    <property type="molecule type" value="Genomic_DNA"/>
</dbReference>
<dbReference type="SUPFAM" id="SSF82153">
    <property type="entry name" value="FAS1 domain"/>
    <property type="match status" value="2"/>
</dbReference>
<keyword evidence="6 8" id="KW-0472">Membrane</keyword>
<keyword evidence="5" id="KW-0732">Signal</keyword>
<name>A0AAV0G9F6_9ASTE</name>
<comment type="subcellular location">
    <subcellularLocation>
        <location evidence="1">Cell membrane</location>
        <topology evidence="1">Lipid-anchor</topology>
        <topology evidence="1">GPI-anchor</topology>
    </subcellularLocation>
</comment>
<feature type="transmembrane region" description="Helical" evidence="8">
    <location>
        <begin position="416"/>
        <end position="438"/>
    </location>
</feature>
<comment type="similarity">
    <text evidence="2">Belongs to the fasciclin-like AGP family.</text>
</comment>
<dbReference type="SMART" id="SM00554">
    <property type="entry name" value="FAS1"/>
    <property type="match status" value="1"/>
</dbReference>
<evidence type="ECO:0000256" key="6">
    <source>
        <dbReference type="ARBA" id="ARBA00023136"/>
    </source>
</evidence>
<dbReference type="GO" id="GO:0005886">
    <property type="term" value="C:plasma membrane"/>
    <property type="evidence" value="ECO:0007669"/>
    <property type="project" value="UniProtKB-SubCell"/>
</dbReference>
<evidence type="ECO:0000313" key="12">
    <source>
        <dbReference type="Proteomes" id="UP001152523"/>
    </source>
</evidence>
<evidence type="ECO:0000256" key="1">
    <source>
        <dbReference type="ARBA" id="ARBA00004609"/>
    </source>
</evidence>
<evidence type="ECO:0000256" key="8">
    <source>
        <dbReference type="SAM" id="Phobius"/>
    </source>
</evidence>
<dbReference type="GO" id="GO:0098552">
    <property type="term" value="C:side of membrane"/>
    <property type="evidence" value="ECO:0007669"/>
    <property type="project" value="UniProtKB-KW"/>
</dbReference>
<dbReference type="Pfam" id="PF02469">
    <property type="entry name" value="Fasciclin"/>
    <property type="match status" value="1"/>
</dbReference>
<dbReference type="InterPro" id="IPR000782">
    <property type="entry name" value="FAS1_domain"/>
</dbReference>
<evidence type="ECO:0000259" key="9">
    <source>
        <dbReference type="PROSITE" id="PS50213"/>
    </source>
</evidence>
<organism evidence="11 12">
    <name type="scientific">Cuscuta epithymum</name>
    <dbReference type="NCBI Taxonomy" id="186058"/>
    <lineage>
        <taxon>Eukaryota</taxon>
        <taxon>Viridiplantae</taxon>
        <taxon>Streptophyta</taxon>
        <taxon>Embryophyta</taxon>
        <taxon>Tracheophyta</taxon>
        <taxon>Spermatophyta</taxon>
        <taxon>Magnoliopsida</taxon>
        <taxon>eudicotyledons</taxon>
        <taxon>Gunneridae</taxon>
        <taxon>Pentapetalae</taxon>
        <taxon>asterids</taxon>
        <taxon>lamiids</taxon>
        <taxon>Solanales</taxon>
        <taxon>Convolvulaceae</taxon>
        <taxon>Cuscuteae</taxon>
        <taxon>Cuscuta</taxon>
        <taxon>Cuscuta subgen. Cuscuta</taxon>
    </lineage>
</organism>
<feature type="domain" description="FAS1" evidence="9">
    <location>
        <begin position="198"/>
        <end position="343"/>
    </location>
</feature>
<evidence type="ECO:0000256" key="7">
    <source>
        <dbReference type="ARBA" id="ARBA00023288"/>
    </source>
</evidence>
<dbReference type="PANTHER" id="PTHR32382:SF0">
    <property type="entry name" value="FASCICLIN-LIKE ARABINOGALACTAN PROTEIN 4"/>
    <property type="match status" value="1"/>
</dbReference>
<protein>
    <recommendedName>
        <fullName evidence="9">FAS1 domain-containing protein</fullName>
    </recommendedName>
</protein>
<keyword evidence="12" id="KW-1185">Reference proteome</keyword>
<dbReference type="GO" id="GO:0048354">
    <property type="term" value="P:mucilage biosynthetic process involved in seed coat development"/>
    <property type="evidence" value="ECO:0007669"/>
    <property type="project" value="TreeGrafter"/>
</dbReference>
<sequence>MATTVSESNFASVPLLLCFLVFSASHFPVLCINVTNLLSSYPDFSDFANLITTTAVAADLSARTSITLLAVPNTILRNSDLLKSPNSSPSSIYAGDVIRYHILLEYLSLSDLRRNPPGVRTVTTLFQATGRASGIFGSVNITRNPDSGAVTVVSPKYNATVLSQIKAVPYDVSIFSVNSLLVPDGFDLMTSDGRPPPGLNITKALIDADDFNVVASMLIASGVGGEFERHEGGAGLTLFMPTDQAFADLPASVRFQSLPAEEKADILRFHVLTSYYPLGSLEGIVNPIEPTLLTEQKGAERFTLNISRLNGSVAIDTGVVQALVIRTAIDQNPVAIFGVSKVLLPGELFPKSPIQVEKPGGGGSAVLGSVAEVPEVSFSPENPPGLYVPTSDLTSPSGFVKNLSSAASRQRSSQEIIGFLVCSVSPTIVWIIITLCIYHW</sequence>
<keyword evidence="8" id="KW-1133">Transmembrane helix</keyword>
<dbReference type="Gene3D" id="2.30.180.10">
    <property type="entry name" value="FAS1 domain"/>
    <property type="match status" value="2"/>
</dbReference>
<feature type="domain" description="FAS1" evidence="9">
    <location>
        <begin position="31"/>
        <end position="181"/>
    </location>
</feature>
<dbReference type="Proteomes" id="UP001152523">
    <property type="component" value="Unassembled WGS sequence"/>
</dbReference>
<evidence type="ECO:0000313" key="10">
    <source>
        <dbReference type="EMBL" id="CAH9114010.1"/>
    </source>
</evidence>
<evidence type="ECO:0000256" key="3">
    <source>
        <dbReference type="ARBA" id="ARBA00022475"/>
    </source>
</evidence>
<dbReference type="EMBL" id="CAMAPF010001060">
    <property type="protein sequence ID" value="CAH9144157.1"/>
    <property type="molecule type" value="Genomic_DNA"/>
</dbReference>
<dbReference type="InterPro" id="IPR036378">
    <property type="entry name" value="FAS1_dom_sf"/>
</dbReference>
<evidence type="ECO:0000256" key="2">
    <source>
        <dbReference type="ARBA" id="ARBA00007843"/>
    </source>
</evidence>
<keyword evidence="8" id="KW-0812">Transmembrane</keyword>
<comment type="caution">
    <text evidence="11">The sequence shown here is derived from an EMBL/GenBank/DDBJ whole genome shotgun (WGS) entry which is preliminary data.</text>
</comment>
<keyword evidence="4" id="KW-0325">Glycoprotein</keyword>
<dbReference type="PANTHER" id="PTHR32382">
    <property type="entry name" value="FASCICLIN-LIKE ARABINOGALACTAN PROTEIN"/>
    <property type="match status" value="1"/>
</dbReference>
<reference evidence="11" key="1">
    <citation type="submission" date="2022-07" db="EMBL/GenBank/DDBJ databases">
        <authorList>
            <person name="Macas J."/>
            <person name="Novak P."/>
            <person name="Neumann P."/>
        </authorList>
    </citation>
    <scope>NUCLEOTIDE SEQUENCE</scope>
</reference>
<dbReference type="AlphaFoldDB" id="A0AAV0G9F6"/>
<gene>
    <name evidence="10" type="ORF">CEPIT_LOCUS20533</name>
    <name evidence="11" type="ORF">CEPIT_LOCUS41228</name>
</gene>
<accession>A0AAV0G9F6</accession>
<evidence type="ECO:0000256" key="4">
    <source>
        <dbReference type="ARBA" id="ARBA00022622"/>
    </source>
</evidence>
<dbReference type="InterPro" id="IPR033254">
    <property type="entry name" value="Plant_FLA"/>
</dbReference>
<dbReference type="GO" id="GO:0009738">
    <property type="term" value="P:abscisic acid-activated signaling pathway"/>
    <property type="evidence" value="ECO:0007669"/>
    <property type="project" value="TreeGrafter"/>
</dbReference>
<keyword evidence="4" id="KW-0336">GPI-anchor</keyword>
<dbReference type="PROSITE" id="PS50213">
    <property type="entry name" value="FAS1"/>
    <property type="match status" value="2"/>
</dbReference>
<proteinExistence type="inferred from homology"/>
<keyword evidence="3" id="KW-1003">Cell membrane</keyword>
<evidence type="ECO:0000256" key="5">
    <source>
        <dbReference type="ARBA" id="ARBA00022729"/>
    </source>
</evidence>
<evidence type="ECO:0000313" key="11">
    <source>
        <dbReference type="EMBL" id="CAH9144157.1"/>
    </source>
</evidence>
<dbReference type="FunFam" id="2.30.180.10:FF:000013">
    <property type="entry name" value="Fasciclin-like arabinogalactan protein 4"/>
    <property type="match status" value="1"/>
</dbReference>